<organism evidence="2 3">
    <name type="scientific">Diplogelasinospora grovesii</name>
    <dbReference type="NCBI Taxonomy" id="303347"/>
    <lineage>
        <taxon>Eukaryota</taxon>
        <taxon>Fungi</taxon>
        <taxon>Dikarya</taxon>
        <taxon>Ascomycota</taxon>
        <taxon>Pezizomycotina</taxon>
        <taxon>Sordariomycetes</taxon>
        <taxon>Sordariomycetidae</taxon>
        <taxon>Sordariales</taxon>
        <taxon>Diplogelasinosporaceae</taxon>
        <taxon>Diplogelasinospora</taxon>
    </lineage>
</organism>
<feature type="compositionally biased region" description="Polar residues" evidence="1">
    <location>
        <begin position="47"/>
        <end position="62"/>
    </location>
</feature>
<sequence>MGQSFRLVAPRAEIYLPWGGNLREMLFDGSARNIAHLLAVPVRPRKSSVSEAALSTTQPAQSRNDRSAAQTSASSSPQQIRVDKHAKRKADDEVPGGCPRRHHKLAKAKSCDPGDGADADTDRSVTISDLPREVHRLIFDHVEFIEDVVCLGLVCTF</sequence>
<comment type="caution">
    <text evidence="2">The sequence shown here is derived from an EMBL/GenBank/DDBJ whole genome shotgun (WGS) entry which is preliminary data.</text>
</comment>
<feature type="compositionally biased region" description="Low complexity" evidence="1">
    <location>
        <begin position="67"/>
        <end position="79"/>
    </location>
</feature>
<dbReference type="Proteomes" id="UP001303473">
    <property type="component" value="Unassembled WGS sequence"/>
</dbReference>
<evidence type="ECO:0008006" key="4">
    <source>
        <dbReference type="Google" id="ProtNLM"/>
    </source>
</evidence>
<feature type="region of interest" description="Disordered" evidence="1">
    <location>
        <begin position="46"/>
        <end position="123"/>
    </location>
</feature>
<evidence type="ECO:0000256" key="1">
    <source>
        <dbReference type="SAM" id="MobiDB-lite"/>
    </source>
</evidence>
<dbReference type="EMBL" id="MU853788">
    <property type="protein sequence ID" value="KAK3940978.1"/>
    <property type="molecule type" value="Genomic_DNA"/>
</dbReference>
<reference evidence="3" key="1">
    <citation type="journal article" date="2023" name="Mol. Phylogenet. Evol.">
        <title>Genome-scale phylogeny and comparative genomics of the fungal order Sordariales.</title>
        <authorList>
            <person name="Hensen N."/>
            <person name="Bonometti L."/>
            <person name="Westerberg I."/>
            <person name="Brannstrom I.O."/>
            <person name="Guillou S."/>
            <person name="Cros-Aarteil S."/>
            <person name="Calhoun S."/>
            <person name="Haridas S."/>
            <person name="Kuo A."/>
            <person name="Mondo S."/>
            <person name="Pangilinan J."/>
            <person name="Riley R."/>
            <person name="LaButti K."/>
            <person name="Andreopoulos B."/>
            <person name="Lipzen A."/>
            <person name="Chen C."/>
            <person name="Yan M."/>
            <person name="Daum C."/>
            <person name="Ng V."/>
            <person name="Clum A."/>
            <person name="Steindorff A."/>
            <person name="Ohm R.A."/>
            <person name="Martin F."/>
            <person name="Silar P."/>
            <person name="Natvig D.O."/>
            <person name="Lalanne C."/>
            <person name="Gautier V."/>
            <person name="Ament-Velasquez S.L."/>
            <person name="Kruys A."/>
            <person name="Hutchinson M.I."/>
            <person name="Powell A.J."/>
            <person name="Barry K."/>
            <person name="Miller A.N."/>
            <person name="Grigoriev I.V."/>
            <person name="Debuchy R."/>
            <person name="Gladieux P."/>
            <person name="Hiltunen Thoren M."/>
            <person name="Johannesson H."/>
        </authorList>
    </citation>
    <scope>NUCLEOTIDE SEQUENCE [LARGE SCALE GENOMIC DNA]</scope>
    <source>
        <strain evidence="3">CBS 340.73</strain>
    </source>
</reference>
<name>A0AAN6NA54_9PEZI</name>
<evidence type="ECO:0000313" key="2">
    <source>
        <dbReference type="EMBL" id="KAK3940978.1"/>
    </source>
</evidence>
<accession>A0AAN6NA54</accession>
<evidence type="ECO:0000313" key="3">
    <source>
        <dbReference type="Proteomes" id="UP001303473"/>
    </source>
</evidence>
<gene>
    <name evidence="2" type="ORF">QBC46DRAFT_110839</name>
</gene>
<proteinExistence type="predicted"/>
<keyword evidence="3" id="KW-1185">Reference proteome</keyword>
<dbReference type="AlphaFoldDB" id="A0AAN6NA54"/>
<protein>
    <recommendedName>
        <fullName evidence="4">F-box domain-containing protein</fullName>
    </recommendedName>
</protein>